<dbReference type="OrthoDB" id="431168at2759"/>
<protein>
    <recommendedName>
        <fullName evidence="4">Potassium channel tetramerisation-type BTB domain-containing protein</fullName>
    </recommendedName>
</protein>
<sequence length="643" mass="69910">MSEPKKRKGPPDGDSDDQLPFRSTRPAFVSDALRSIACHFDDAGRALAFKQQALEEMQIAKQRLLNDTGWREDAAGDANQKLYLSVGGTQRDVPRGWLTKKADSLLAFIFSGHLDGRLVRCTDGSNRIFLDLDGAIFDKFLDALATFDGSSRASQAQIRGELGEAFFFDALLNNPLPNVTPSPGPPPSHTDAPAMPPQMLEAMPSGAAIMEDIKSVCVGYMKEHAAIDAQIDDVKCTMRQLEDRMKLAEPWLQPSTGGGVGVVSLSVVGMTLSTTTATVEACGGDDSPFANRFNGSSLDATSPAIVRKAINFARQHRLAPSQSLAIPTLQGSSANGTLELRRTLEMFGLIGPHGHCVQRIAPSTHFGGPGMGMLAGRAELNRLVGWLEEEWNKPVEDIRCTYSCSSATAYDGAAFLASIPAPEAEKGWVFLLKKGQEVVGAACPLGLKKDTKWLRAGLATPRQRRRRRRDDVSSEDDFTIVDDDSDEDEFPPTPPREPMVTGEPGGLPEELMKIENADECTDYHRSSQEPIPFLCKLADPDHPDTVTKTTGDRSRVVVSKREPILGDRALKISVLSLGEKAFFHGLSVHLTFPFYPGVCAFSQTERPLLSGAPAIQGCNQIVRGGWDLVEVWQVSYMGQRATT</sequence>
<dbReference type="PhylomeDB" id="A0A0G4EJS5"/>
<evidence type="ECO:0008006" key="4">
    <source>
        <dbReference type="Google" id="ProtNLM"/>
    </source>
</evidence>
<name>A0A0G4EJS5_VITBC</name>
<evidence type="ECO:0000313" key="2">
    <source>
        <dbReference type="EMBL" id="CEL96792.1"/>
    </source>
</evidence>
<dbReference type="EMBL" id="CDMY01000246">
    <property type="protein sequence ID" value="CEL96792.1"/>
    <property type="molecule type" value="Genomic_DNA"/>
</dbReference>
<dbReference type="Proteomes" id="UP000041254">
    <property type="component" value="Unassembled WGS sequence"/>
</dbReference>
<dbReference type="InParanoid" id="A0A0G4EJS5"/>
<accession>A0A0G4EJS5</accession>
<gene>
    <name evidence="2" type="ORF">Vbra_20410</name>
</gene>
<dbReference type="Gene3D" id="3.30.710.10">
    <property type="entry name" value="Potassium Channel Kv1.1, Chain A"/>
    <property type="match status" value="1"/>
</dbReference>
<dbReference type="VEuPathDB" id="CryptoDB:Vbra_20410"/>
<feature type="compositionally biased region" description="Acidic residues" evidence="1">
    <location>
        <begin position="473"/>
        <end position="490"/>
    </location>
</feature>
<feature type="region of interest" description="Disordered" evidence="1">
    <location>
        <begin position="1"/>
        <end position="21"/>
    </location>
</feature>
<dbReference type="AlphaFoldDB" id="A0A0G4EJS5"/>
<keyword evidence="3" id="KW-1185">Reference proteome</keyword>
<evidence type="ECO:0000313" key="3">
    <source>
        <dbReference type="Proteomes" id="UP000041254"/>
    </source>
</evidence>
<reference evidence="2 3" key="1">
    <citation type="submission" date="2014-11" db="EMBL/GenBank/DDBJ databases">
        <authorList>
            <person name="Zhu J."/>
            <person name="Qi W."/>
            <person name="Song R."/>
        </authorList>
    </citation>
    <scope>NUCLEOTIDE SEQUENCE [LARGE SCALE GENOMIC DNA]</scope>
</reference>
<dbReference type="SUPFAM" id="SSF54695">
    <property type="entry name" value="POZ domain"/>
    <property type="match status" value="1"/>
</dbReference>
<proteinExistence type="predicted"/>
<evidence type="ECO:0000256" key="1">
    <source>
        <dbReference type="SAM" id="MobiDB-lite"/>
    </source>
</evidence>
<dbReference type="InterPro" id="IPR011333">
    <property type="entry name" value="SKP1/BTB/POZ_sf"/>
</dbReference>
<feature type="region of interest" description="Disordered" evidence="1">
    <location>
        <begin position="459"/>
        <end position="507"/>
    </location>
</feature>
<organism evidence="2 3">
    <name type="scientific">Vitrella brassicaformis (strain CCMP3155)</name>
    <dbReference type="NCBI Taxonomy" id="1169540"/>
    <lineage>
        <taxon>Eukaryota</taxon>
        <taxon>Sar</taxon>
        <taxon>Alveolata</taxon>
        <taxon>Colpodellida</taxon>
        <taxon>Vitrellaceae</taxon>
        <taxon>Vitrella</taxon>
    </lineage>
</organism>